<accession>A0A0E9T5Y1</accession>
<reference evidence="1" key="2">
    <citation type="journal article" date="2015" name="Fish Shellfish Immunol.">
        <title>Early steps in the European eel (Anguilla anguilla)-Vibrio vulnificus interaction in the gills: Role of the RtxA13 toxin.</title>
        <authorList>
            <person name="Callol A."/>
            <person name="Pajuelo D."/>
            <person name="Ebbesson L."/>
            <person name="Teles M."/>
            <person name="MacKenzie S."/>
            <person name="Amaro C."/>
        </authorList>
    </citation>
    <scope>NUCLEOTIDE SEQUENCE</scope>
</reference>
<name>A0A0E9T5Y1_ANGAN</name>
<sequence>MIIQIKNRACNVYSNVSQQYSHKFPYVKIRIETG</sequence>
<proteinExistence type="predicted"/>
<organism evidence="1">
    <name type="scientific">Anguilla anguilla</name>
    <name type="common">European freshwater eel</name>
    <name type="synonym">Muraena anguilla</name>
    <dbReference type="NCBI Taxonomy" id="7936"/>
    <lineage>
        <taxon>Eukaryota</taxon>
        <taxon>Metazoa</taxon>
        <taxon>Chordata</taxon>
        <taxon>Craniata</taxon>
        <taxon>Vertebrata</taxon>
        <taxon>Euteleostomi</taxon>
        <taxon>Actinopterygii</taxon>
        <taxon>Neopterygii</taxon>
        <taxon>Teleostei</taxon>
        <taxon>Anguilliformes</taxon>
        <taxon>Anguillidae</taxon>
        <taxon>Anguilla</taxon>
    </lineage>
</organism>
<dbReference type="AlphaFoldDB" id="A0A0E9T5Y1"/>
<evidence type="ECO:0000313" key="1">
    <source>
        <dbReference type="EMBL" id="JAH48083.1"/>
    </source>
</evidence>
<reference evidence="1" key="1">
    <citation type="submission" date="2014-11" db="EMBL/GenBank/DDBJ databases">
        <authorList>
            <person name="Amaro Gonzalez C."/>
        </authorList>
    </citation>
    <scope>NUCLEOTIDE SEQUENCE</scope>
</reference>
<protein>
    <submittedName>
        <fullName evidence="1">Uncharacterized protein</fullName>
    </submittedName>
</protein>
<dbReference type="EMBL" id="GBXM01060494">
    <property type="protein sequence ID" value="JAH48083.1"/>
    <property type="molecule type" value="Transcribed_RNA"/>
</dbReference>